<reference evidence="3" key="1">
    <citation type="journal article" date="2021" name="Science">
        <title>Hunting the eagle killer: A cyanobacterial neurotoxin causes vacuolar myelinopathy.</title>
        <authorList>
            <person name="Breinlinger S."/>
            <person name="Phillips T.J."/>
            <person name="Haram B.N."/>
            <person name="Mares J."/>
            <person name="Martinez Yerena J.A."/>
            <person name="Hrouzek P."/>
            <person name="Sobotka R."/>
            <person name="Henderson W.M."/>
            <person name="Schmieder P."/>
            <person name="Williams S.M."/>
            <person name="Lauderdale J.D."/>
            <person name="Wilde H.D."/>
            <person name="Gerrin W."/>
            <person name="Kust A."/>
            <person name="Washington J.W."/>
            <person name="Wagner C."/>
            <person name="Geier B."/>
            <person name="Liebeke M."/>
            <person name="Enke H."/>
            <person name="Niedermeyer T.H.J."/>
            <person name="Wilde S.B."/>
        </authorList>
    </citation>
    <scope>NUCLEOTIDE SEQUENCE [LARGE SCALE GENOMIC DNA]</scope>
    <source>
        <strain evidence="3">Thurmond2011</strain>
    </source>
</reference>
<sequence length="103" mass="12634">MLKAVPLLTGIVATATIIQPSVAMNTPNLSSSLASKQPSSDLYAQIILNIGHSPSWRERRWERERERERELARERHERWEREHRREREHRWDRDRERYEHRYY</sequence>
<dbReference type="Proteomes" id="UP000667802">
    <property type="component" value="Unassembled WGS sequence"/>
</dbReference>
<name>A0AAP5I817_9CYAN</name>
<gene>
    <name evidence="2" type="ORF">G7B40_012930</name>
</gene>
<feature type="region of interest" description="Disordered" evidence="1">
    <location>
        <begin position="69"/>
        <end position="90"/>
    </location>
</feature>
<organism evidence="2 3">
    <name type="scientific">Aetokthonos hydrillicola Thurmond2011</name>
    <dbReference type="NCBI Taxonomy" id="2712845"/>
    <lineage>
        <taxon>Bacteria</taxon>
        <taxon>Bacillati</taxon>
        <taxon>Cyanobacteriota</taxon>
        <taxon>Cyanophyceae</taxon>
        <taxon>Nostocales</taxon>
        <taxon>Hapalosiphonaceae</taxon>
        <taxon>Aetokthonos</taxon>
    </lineage>
</organism>
<proteinExistence type="predicted"/>
<comment type="caution">
    <text evidence="2">The sequence shown here is derived from an EMBL/GenBank/DDBJ whole genome shotgun (WGS) entry which is preliminary data.</text>
</comment>
<protein>
    <submittedName>
        <fullName evidence="2">Uncharacterized protein</fullName>
    </submittedName>
</protein>
<accession>A0AAP5I817</accession>
<evidence type="ECO:0000313" key="3">
    <source>
        <dbReference type="Proteomes" id="UP000667802"/>
    </source>
</evidence>
<dbReference type="EMBL" id="JAALHA020000005">
    <property type="protein sequence ID" value="MDR9895464.1"/>
    <property type="molecule type" value="Genomic_DNA"/>
</dbReference>
<dbReference type="AlphaFoldDB" id="A0AAP5I817"/>
<evidence type="ECO:0000256" key="1">
    <source>
        <dbReference type="SAM" id="MobiDB-lite"/>
    </source>
</evidence>
<evidence type="ECO:0000313" key="2">
    <source>
        <dbReference type="EMBL" id="MDR9895464.1"/>
    </source>
</evidence>
<keyword evidence="3" id="KW-1185">Reference proteome</keyword>
<dbReference type="RefSeq" id="WP_208350063.1">
    <property type="nucleotide sequence ID" value="NZ_JAALHA020000005.1"/>
</dbReference>